<evidence type="ECO:0000256" key="1">
    <source>
        <dbReference type="SAM" id="SignalP"/>
    </source>
</evidence>
<feature type="domain" description="PKD" evidence="2">
    <location>
        <begin position="1070"/>
        <end position="1107"/>
    </location>
</feature>
<reference evidence="3 4" key="1">
    <citation type="submission" date="2019-08" db="EMBL/GenBank/DDBJ databases">
        <title>Genome of Luteibaculum oceani JCM 18817.</title>
        <authorList>
            <person name="Bowman J.P."/>
        </authorList>
    </citation>
    <scope>NUCLEOTIDE SEQUENCE [LARGE SCALE GENOMIC DNA]</scope>
    <source>
        <strain evidence="3 4">JCM 18817</strain>
    </source>
</reference>
<organism evidence="3 4">
    <name type="scientific">Luteibaculum oceani</name>
    <dbReference type="NCBI Taxonomy" id="1294296"/>
    <lineage>
        <taxon>Bacteria</taxon>
        <taxon>Pseudomonadati</taxon>
        <taxon>Bacteroidota</taxon>
        <taxon>Flavobacteriia</taxon>
        <taxon>Flavobacteriales</taxon>
        <taxon>Luteibaculaceae</taxon>
        <taxon>Luteibaculum</taxon>
    </lineage>
</organism>
<evidence type="ECO:0000313" key="4">
    <source>
        <dbReference type="Proteomes" id="UP000321168"/>
    </source>
</evidence>
<dbReference type="AlphaFoldDB" id="A0A5C6V815"/>
<dbReference type="InterPro" id="IPR035986">
    <property type="entry name" value="PKD_dom_sf"/>
</dbReference>
<comment type="caution">
    <text evidence="3">The sequence shown here is derived from an EMBL/GenBank/DDBJ whole genome shotgun (WGS) entry which is preliminary data.</text>
</comment>
<keyword evidence="4" id="KW-1185">Reference proteome</keyword>
<dbReference type="SUPFAM" id="SSF49299">
    <property type="entry name" value="PKD domain"/>
    <property type="match status" value="1"/>
</dbReference>
<name>A0A5C6V815_9FLAO</name>
<dbReference type="InterPro" id="IPR000601">
    <property type="entry name" value="PKD_dom"/>
</dbReference>
<protein>
    <submittedName>
        <fullName evidence="3">PKD domain-containing protein</fullName>
    </submittedName>
</protein>
<dbReference type="Pfam" id="PF18911">
    <property type="entry name" value="PKD_4"/>
    <property type="match status" value="1"/>
</dbReference>
<gene>
    <name evidence="3" type="ORF">FRX97_05350</name>
</gene>
<dbReference type="Proteomes" id="UP000321168">
    <property type="component" value="Unassembled WGS sequence"/>
</dbReference>
<dbReference type="Gene3D" id="2.60.40.10">
    <property type="entry name" value="Immunoglobulins"/>
    <property type="match status" value="1"/>
</dbReference>
<dbReference type="RefSeq" id="WP_147014162.1">
    <property type="nucleotide sequence ID" value="NZ_VORB01000004.1"/>
</dbReference>
<evidence type="ECO:0000313" key="3">
    <source>
        <dbReference type="EMBL" id="TXC81433.1"/>
    </source>
</evidence>
<feature type="signal peptide" evidence="1">
    <location>
        <begin position="1"/>
        <end position="21"/>
    </location>
</feature>
<feature type="chain" id="PRO_5022979779" evidence="1">
    <location>
        <begin position="22"/>
        <end position="1208"/>
    </location>
</feature>
<dbReference type="EMBL" id="VORB01000004">
    <property type="protein sequence ID" value="TXC81433.1"/>
    <property type="molecule type" value="Genomic_DNA"/>
</dbReference>
<dbReference type="OrthoDB" id="906679at2"/>
<evidence type="ECO:0000259" key="2">
    <source>
        <dbReference type="PROSITE" id="PS50093"/>
    </source>
</evidence>
<dbReference type="InterPro" id="IPR022409">
    <property type="entry name" value="PKD/Chitinase_dom"/>
</dbReference>
<dbReference type="InterPro" id="IPR013783">
    <property type="entry name" value="Ig-like_fold"/>
</dbReference>
<accession>A0A5C6V815</accession>
<dbReference type="CDD" id="cd00146">
    <property type="entry name" value="PKD"/>
    <property type="match status" value="1"/>
</dbReference>
<proteinExistence type="predicted"/>
<dbReference type="SMART" id="SM00089">
    <property type="entry name" value="PKD"/>
    <property type="match status" value="1"/>
</dbReference>
<sequence>MRIVQLLVLLPLFFVIPSQLAAKTIQANASGNWNDGSTWKGGKVPTSSDDVEINGFQVTLNGNYTIKSLSIDDDNVLNPSSLTIAFGSSITCTGLVELKTDEGAGSSGTVLNVFGTLNANGGISINNQSSQVVGLILGSTNTINIGSNNFGGTINTTSFSAINVNTLLGNPADVNIVNLRNGVLAINGEFSLGDASAPLNAFYNKLYLDDSGIYAGLQKQIRYAGQNGLGISQGAISGISVTENSNYQFVYTGDLEQDFLVDNVLYTHVIVDKTGGTLNIENNLPSASFLNSITVKGGSSVTFYKSDANFDALEEANSFIVEANGRIIITGEAFATALPSKSVCNFDQQAIVEYSVPSAEASGEIFKESFDYPQVELTGMGTKLYSASSQNVNGAGTTVRNISLIEGTWSIAGGKSLKLIDEVGSGGISLEASTTLDLLGDFQDIQAHWNIDRENTFRYAGVSPQVVYDLYDENGDKMPYGILAFVSPGESVVRVVEPNKNIWIANELRLGDLTTTQLEDNALITLKSDINFTAFVAPVAPTAEIIYGSNAAFEVEKYLPLPYVAYRDVSSPIKNTKLSSWQNAGIRLVGFPGSVNPNAVRVSATRYDETVQGNLNIGFYNATDISNPIFEFGAGNVIEKSVFRVLDGNNANLDYFVTLKDRGELRTGEQNFKITYSITEGEQTQFKKANDGWNQLGNPYAAPLDWDLVVNDPENISWVQSNVLDPTVYIIAQVDRFQNDPNNPGYYGFYNSATGFSIVHDDIIPSYQGFWVKTYENNKQNVEFTLKVKEEHKATLQNSRYYKSNKNNLRAKNAINPDEDAVAMTIMQEGKGREKVWFHYWPGAKVGADTLYDVSKFGQPSPNAVAIDFVENGDPMNVWVNALPEKASRYEMPIYVQAPRPGNYAVSFSNLHVFTDRFPCAYLLDVVTGKTMDLAVDTLYEFTVTDSYVGNRFLMYFNQNIASKISKENAACFAEKGKMIFDLSDIDGEIDYSVNNVQTGQFIDQIKGQNLGVVTREYPAGQYLVRNNKGLLTCYSNTLRIDINQPLQVSADFTADNFNVEVGSPVSFTNQSSNGLTYVWNFDDGQISTEKNPVHIFETPGTFLVSLLTRGNNPECADEVSKEVTVAFTTGIAEFNNTKLSFSSTNGLLQVNGFQDMGPCAITIYNLTGQQLYRDDNYTGKSIQLNKNQVIIVKVQSDKGLWTYKLAL</sequence>
<keyword evidence="1" id="KW-0732">Signal</keyword>
<dbReference type="PROSITE" id="PS50093">
    <property type="entry name" value="PKD"/>
    <property type="match status" value="1"/>
</dbReference>